<reference evidence="2" key="1">
    <citation type="submission" date="2023-01" db="EMBL/GenBank/DDBJ databases">
        <title>Genome assembly of the deep-sea coral Lophelia pertusa.</title>
        <authorList>
            <person name="Herrera S."/>
            <person name="Cordes E."/>
        </authorList>
    </citation>
    <scope>NUCLEOTIDE SEQUENCE</scope>
    <source>
        <strain evidence="2">USNM1676648</strain>
        <tissue evidence="2">Polyp</tissue>
    </source>
</reference>
<feature type="compositionally biased region" description="Polar residues" evidence="1">
    <location>
        <begin position="288"/>
        <end position="299"/>
    </location>
</feature>
<feature type="compositionally biased region" description="Basic and acidic residues" evidence="1">
    <location>
        <begin position="178"/>
        <end position="188"/>
    </location>
</feature>
<feature type="region of interest" description="Disordered" evidence="1">
    <location>
        <begin position="483"/>
        <end position="533"/>
    </location>
</feature>
<dbReference type="EMBL" id="MU825414">
    <property type="protein sequence ID" value="KAJ7390606.1"/>
    <property type="molecule type" value="Genomic_DNA"/>
</dbReference>
<proteinExistence type="predicted"/>
<feature type="compositionally biased region" description="Basic and acidic residues" evidence="1">
    <location>
        <begin position="17"/>
        <end position="44"/>
    </location>
</feature>
<feature type="region of interest" description="Disordered" evidence="1">
    <location>
        <begin position="231"/>
        <end position="299"/>
    </location>
</feature>
<evidence type="ECO:0000313" key="2">
    <source>
        <dbReference type="EMBL" id="KAJ7390606.1"/>
    </source>
</evidence>
<gene>
    <name evidence="2" type="ORF">OS493_023995</name>
</gene>
<evidence type="ECO:0000313" key="3">
    <source>
        <dbReference type="Proteomes" id="UP001163046"/>
    </source>
</evidence>
<evidence type="ECO:0000256" key="1">
    <source>
        <dbReference type="SAM" id="MobiDB-lite"/>
    </source>
</evidence>
<keyword evidence="3" id="KW-1185">Reference proteome</keyword>
<dbReference type="AlphaFoldDB" id="A0A9W9ZZB3"/>
<organism evidence="2 3">
    <name type="scientific">Desmophyllum pertusum</name>
    <dbReference type="NCBI Taxonomy" id="174260"/>
    <lineage>
        <taxon>Eukaryota</taxon>
        <taxon>Metazoa</taxon>
        <taxon>Cnidaria</taxon>
        <taxon>Anthozoa</taxon>
        <taxon>Hexacorallia</taxon>
        <taxon>Scleractinia</taxon>
        <taxon>Caryophylliina</taxon>
        <taxon>Caryophylliidae</taxon>
        <taxon>Desmophyllum</taxon>
    </lineage>
</organism>
<accession>A0A9W9ZZB3</accession>
<dbReference type="Proteomes" id="UP001163046">
    <property type="component" value="Unassembled WGS sequence"/>
</dbReference>
<feature type="compositionally biased region" description="Polar residues" evidence="1">
    <location>
        <begin position="483"/>
        <end position="493"/>
    </location>
</feature>
<feature type="compositionally biased region" description="Basic and acidic residues" evidence="1">
    <location>
        <begin position="116"/>
        <end position="146"/>
    </location>
</feature>
<comment type="caution">
    <text evidence="2">The sequence shown here is derived from an EMBL/GenBank/DDBJ whole genome shotgun (WGS) entry which is preliminary data.</text>
</comment>
<feature type="compositionally biased region" description="Polar residues" evidence="1">
    <location>
        <begin position="233"/>
        <end position="271"/>
    </location>
</feature>
<sequence length="533" mass="58660">MAQPLADLRVTGDNNETETRDEGQTENENESHQGPDEPPRESKAKQKRTPYQQLAADMAQPLAELHVPGANNEAGTTDDRRTAGNENESCQGPHDRENNANMAQPLADLHVPGADNEARASDDRRTENENEKSRQGPHEPPRESKAKQNRTPYQQLAADMAQPLADLHVPGASNKAGASDDRRTETDVGNRQASGHQREATARKPGRNHYFELAARYAYQGPVMTGVPIETPRMQTQRQATESFPQQQSQSEYEANASCGSSCEQSSFQSEAHSEGEMGHVHDHRQQESWTCQDEGTQSVVQQESLSEYNEDATCGSGFYRSDSEFSNYSNVQTAEFESTNQGSDGFPSKFPSEIDSTHKECHSQVDGEPFSKRIKPNPEVTEELSFPQPETSYMDSTTVGDTEFGSRQESIPVLFTSEEEISTRNSEGHTPLESCLSSELENMSLEDGYSVDTGASFDYSAAERFCPCLPIISGIDNVNTGENASTASSHSQGARPKTREKMPRGKKSKTPKPNTKNAYTELARKLLGTSPP</sequence>
<feature type="region of interest" description="Disordered" evidence="1">
    <location>
        <begin position="1"/>
        <end position="207"/>
    </location>
</feature>
<protein>
    <submittedName>
        <fullName evidence="2">Uncharacterized protein</fullName>
    </submittedName>
</protein>
<feature type="compositionally biased region" description="Basic and acidic residues" evidence="1">
    <location>
        <begin position="272"/>
        <end position="287"/>
    </location>
</feature>
<dbReference type="OrthoDB" id="5976013at2759"/>
<name>A0A9W9ZZB3_9CNID</name>